<dbReference type="InterPro" id="IPR049730">
    <property type="entry name" value="SNF2/RAD54-like_C"/>
</dbReference>
<dbReference type="PROSITE" id="PS51192">
    <property type="entry name" value="HELICASE_ATP_BIND_1"/>
    <property type="match status" value="1"/>
</dbReference>
<keyword evidence="4" id="KW-0067">ATP-binding</keyword>
<evidence type="ECO:0000259" key="5">
    <source>
        <dbReference type="PROSITE" id="PS51192"/>
    </source>
</evidence>
<keyword evidence="8" id="KW-1185">Reference proteome</keyword>
<reference evidence="7 8" key="1">
    <citation type="submission" date="2020-10" db="EMBL/GenBank/DDBJ databases">
        <authorList>
            <person name="Castelo-Branco R."/>
            <person name="Eusebio N."/>
            <person name="Adriana R."/>
            <person name="Vieira A."/>
            <person name="Brugerolle De Fraissinette N."/>
            <person name="Rezende De Castro R."/>
            <person name="Schneider M.P."/>
            <person name="Vasconcelos V."/>
            <person name="Leao P.N."/>
        </authorList>
    </citation>
    <scope>NUCLEOTIDE SEQUENCE [LARGE SCALE GENOMIC DNA]</scope>
    <source>
        <strain evidence="7 8">LEGE 00031</strain>
    </source>
</reference>
<dbReference type="GO" id="GO:0004386">
    <property type="term" value="F:helicase activity"/>
    <property type="evidence" value="ECO:0007669"/>
    <property type="project" value="UniProtKB-KW"/>
</dbReference>
<evidence type="ECO:0000313" key="7">
    <source>
        <dbReference type="EMBL" id="MBE9255081.1"/>
    </source>
</evidence>
<comment type="caution">
    <text evidence="7">The sequence shown here is derived from an EMBL/GenBank/DDBJ whole genome shotgun (WGS) entry which is preliminary data.</text>
</comment>
<dbReference type="PANTHER" id="PTHR45766:SF6">
    <property type="entry name" value="SWI_SNF-RELATED MATRIX-ASSOCIATED ACTIN-DEPENDENT REGULATOR OF CHROMATIN SUBFAMILY A-LIKE PROTEIN 1"/>
    <property type="match status" value="1"/>
</dbReference>
<dbReference type="SMART" id="SM00487">
    <property type="entry name" value="DEXDc"/>
    <property type="match status" value="1"/>
</dbReference>
<evidence type="ECO:0000256" key="4">
    <source>
        <dbReference type="ARBA" id="ARBA00022840"/>
    </source>
</evidence>
<evidence type="ECO:0000256" key="2">
    <source>
        <dbReference type="ARBA" id="ARBA00022801"/>
    </source>
</evidence>
<dbReference type="Proteomes" id="UP000658720">
    <property type="component" value="Unassembled WGS sequence"/>
</dbReference>
<evidence type="ECO:0000256" key="3">
    <source>
        <dbReference type="ARBA" id="ARBA00022806"/>
    </source>
</evidence>
<dbReference type="InterPro" id="IPR027417">
    <property type="entry name" value="P-loop_NTPase"/>
</dbReference>
<feature type="domain" description="Helicase ATP-binding" evidence="5">
    <location>
        <begin position="320"/>
        <end position="510"/>
    </location>
</feature>
<dbReference type="SUPFAM" id="SSF52540">
    <property type="entry name" value="P-loop containing nucleoside triphosphate hydrolases"/>
    <property type="match status" value="2"/>
</dbReference>
<sequence length="1070" mass="122206">MDQTNVFSLKDRQWQPRYDSDVDNLVKDFYEPALECAIRYDRVSGYFSPAILTLVSRGIEGLIRNQGKMRLIVGCTLDEPEVEAIATGEKLKQILATKLATPLAPQTPHEANALELLSWLIAHDYLEIKLAVPCTPDYRPLANQSIFHPKAGIIEDSNDDRLAFNGSNNETVQGWTGNWESFHVFTDWQGSSVHVDSEEKTFAELWAGRARRCLVVDIPTAVQENLLRFLPPNGQLPQRLVFDDQLISPFQDAKGDGQLLTVPRPDSPPQAEEVYDPQALFKQVWATIKYGPAVPGNGDRIGEVTSAIKPYPHQIKAFQRLYNNWPPKLLIADEVGLGKTIQAGLLIRQAWLAGKAKRILIMAPKAVLKQWQLELREKFNLNIPIYDGKTLTWCESPAMAALDKPIQKPVSRRDWHQEPLVITSSHLMRRGDRRLELSQDAEPFDLIILDEAHHARRRGVSGSQPKGANKLLNLMQELKGKTQGLVLLTATPMQVSPIEVWDLLNLLGLPPEWDLQSFQRFFDYAAHDNPSHTQFEYMARLFRAVEQHFGPTPLEDFQKYFPQASNLALKKVVRALLDEAQAPRKALSTDRRKMAIAIMKRNTPIQRLISRHTRTLLRKYYEAGKISSRIAQRYVKDEFVTLSPAERELYEAIENYISTTYNNASQSEQNAVGFVMTIYRRRLASSFAALARTIEQRLDKLNNKHSSQLELNLEDLDDDEVSEEPIDEDEAQQLEQEALKNEECYDLESLLQQIKQLPTDTKAQELRRYIQQLHGIGYPQIIIFTQYTDTMDFLRQSLTEADPASRIICFSGRGGERRNGDRWESISREETKRIFRAGQAEILLCTDAAAEGLNFQFCGALINYDMPWNPMRVEQRIGRIDRLGQIFADQGITIVNLHYADTVETDVYIALRDRIDLFTQYVGRLQPILSTLSQRITSIVLSSKDDRENNKNEILEQLEVETNQQDIFDIDQVTEADLEEELLPTPLYDLDDLDHLLNKVDLLPPGIEVQVMQAKEYRYSQAGMKYGLRVTTDPEYYDLHSSSIELWSPGNILFPIVEVPEGSKPKQLKL</sequence>
<dbReference type="Gene3D" id="3.40.50.10810">
    <property type="entry name" value="Tandem AAA-ATPase domain"/>
    <property type="match status" value="1"/>
</dbReference>
<dbReference type="CDD" id="cd18011">
    <property type="entry name" value="DEXDc_RapA"/>
    <property type="match status" value="1"/>
</dbReference>
<evidence type="ECO:0000313" key="8">
    <source>
        <dbReference type="Proteomes" id="UP000658720"/>
    </source>
</evidence>
<feature type="domain" description="Helicase C-terminal" evidence="6">
    <location>
        <begin position="765"/>
        <end position="947"/>
    </location>
</feature>
<keyword evidence="1" id="KW-0547">Nucleotide-binding</keyword>
<dbReference type="EMBL" id="JADEVV010000048">
    <property type="protein sequence ID" value="MBE9255081.1"/>
    <property type="molecule type" value="Genomic_DNA"/>
</dbReference>
<accession>A0ABR9VXV1</accession>
<dbReference type="RefSeq" id="WP_194020535.1">
    <property type="nucleotide sequence ID" value="NZ_JADEVV010000048.1"/>
</dbReference>
<dbReference type="SMART" id="SM00490">
    <property type="entry name" value="HELICc"/>
    <property type="match status" value="1"/>
</dbReference>
<dbReference type="CDD" id="cd18793">
    <property type="entry name" value="SF2_C_SNF"/>
    <property type="match status" value="1"/>
</dbReference>
<dbReference type="PROSITE" id="PS51194">
    <property type="entry name" value="HELICASE_CTER"/>
    <property type="match status" value="1"/>
</dbReference>
<name>A0ABR9VXV1_9SYNC</name>
<dbReference type="InterPro" id="IPR057342">
    <property type="entry name" value="DEXDc_RapA"/>
</dbReference>
<dbReference type="CDD" id="cd09179">
    <property type="entry name" value="PLDc_N_DEXD_a"/>
    <property type="match status" value="1"/>
</dbReference>
<dbReference type="Pfam" id="PF00176">
    <property type="entry name" value="SNF2-rel_dom"/>
    <property type="match status" value="1"/>
</dbReference>
<dbReference type="InterPro" id="IPR014001">
    <property type="entry name" value="Helicase_ATP-bd"/>
</dbReference>
<evidence type="ECO:0000259" key="6">
    <source>
        <dbReference type="PROSITE" id="PS51194"/>
    </source>
</evidence>
<dbReference type="InterPro" id="IPR001650">
    <property type="entry name" value="Helicase_C-like"/>
</dbReference>
<dbReference type="InterPro" id="IPR000330">
    <property type="entry name" value="SNF2_N"/>
</dbReference>
<dbReference type="Gene3D" id="3.40.50.300">
    <property type="entry name" value="P-loop containing nucleotide triphosphate hydrolases"/>
    <property type="match status" value="1"/>
</dbReference>
<organism evidence="7 8">
    <name type="scientific">Synechocystis salina LEGE 00031</name>
    <dbReference type="NCBI Taxonomy" id="1828736"/>
    <lineage>
        <taxon>Bacteria</taxon>
        <taxon>Bacillati</taxon>
        <taxon>Cyanobacteriota</taxon>
        <taxon>Cyanophyceae</taxon>
        <taxon>Synechococcales</taxon>
        <taxon>Merismopediaceae</taxon>
        <taxon>Synechocystis</taxon>
    </lineage>
</organism>
<evidence type="ECO:0000256" key="1">
    <source>
        <dbReference type="ARBA" id="ARBA00022741"/>
    </source>
</evidence>
<dbReference type="PANTHER" id="PTHR45766">
    <property type="entry name" value="DNA ANNEALING HELICASE AND ENDONUCLEASE ZRANB3 FAMILY MEMBER"/>
    <property type="match status" value="1"/>
</dbReference>
<keyword evidence="3 7" id="KW-0347">Helicase</keyword>
<proteinExistence type="predicted"/>
<protein>
    <submittedName>
        <fullName evidence="7">DEAD/DEAH box helicase family protein</fullName>
    </submittedName>
</protein>
<dbReference type="Pfam" id="PF00271">
    <property type="entry name" value="Helicase_C"/>
    <property type="match status" value="1"/>
</dbReference>
<keyword evidence="2" id="KW-0378">Hydrolase</keyword>
<gene>
    <name evidence="7" type="ORF">IQ217_14770</name>
</gene>
<dbReference type="InterPro" id="IPR038718">
    <property type="entry name" value="SNF2-like_sf"/>
</dbReference>